<dbReference type="InterPro" id="IPR039417">
    <property type="entry name" value="Peptidase_C1A_papain-like"/>
</dbReference>
<reference evidence="3 4" key="1">
    <citation type="submission" date="2017-03" db="EMBL/GenBank/DDBJ databases">
        <title>Genome of the blue death feigning beetle - Asbolus verrucosus.</title>
        <authorList>
            <person name="Rider S.D."/>
        </authorList>
    </citation>
    <scope>NUCLEOTIDE SEQUENCE [LARGE SCALE GENOMIC DNA]</scope>
    <source>
        <strain evidence="3">Butters</strain>
        <tissue evidence="3">Head and leg muscle</tissue>
    </source>
</reference>
<name>A0A482W683_ASBVE</name>
<dbReference type="GO" id="GO:0008234">
    <property type="term" value="F:cysteine-type peptidase activity"/>
    <property type="evidence" value="ECO:0007669"/>
    <property type="project" value="InterPro"/>
</dbReference>
<dbReference type="InterPro" id="IPR013128">
    <property type="entry name" value="Peptidase_C1A"/>
</dbReference>
<dbReference type="Pfam" id="PF00112">
    <property type="entry name" value="Peptidase_C1"/>
    <property type="match status" value="1"/>
</dbReference>
<dbReference type="Proteomes" id="UP000292052">
    <property type="component" value="Unassembled WGS sequence"/>
</dbReference>
<sequence length="120" mass="13174">MSTGAIEGQLAINGRGLVSLSEQNLIDCTFSYKNKGCNRGVMDYAFNYIHDYGIESEQDYPYEGSDDTCKFNESLSVTKISGYRHIPEGDELALQKAVDQIGPISAGIHATNVFKYYTGG</sequence>
<dbReference type="InterPro" id="IPR038765">
    <property type="entry name" value="Papain-like_cys_pep_sf"/>
</dbReference>
<dbReference type="AlphaFoldDB" id="A0A482W683"/>
<comment type="similarity">
    <text evidence="1">Belongs to the peptidase C1 family.</text>
</comment>
<dbReference type="SMART" id="SM00645">
    <property type="entry name" value="Pept_C1"/>
    <property type="match status" value="1"/>
</dbReference>
<evidence type="ECO:0000313" key="3">
    <source>
        <dbReference type="EMBL" id="RZC40566.1"/>
    </source>
</evidence>
<dbReference type="CDD" id="cd02248">
    <property type="entry name" value="Peptidase_C1A"/>
    <property type="match status" value="1"/>
</dbReference>
<dbReference type="GO" id="GO:0006508">
    <property type="term" value="P:proteolysis"/>
    <property type="evidence" value="ECO:0007669"/>
    <property type="project" value="InterPro"/>
</dbReference>
<dbReference type="EMBL" id="QDEB01025131">
    <property type="protein sequence ID" value="RZC40566.1"/>
    <property type="molecule type" value="Genomic_DNA"/>
</dbReference>
<keyword evidence="4" id="KW-1185">Reference proteome</keyword>
<protein>
    <submittedName>
        <fullName evidence="3">Peptidase C1 domain containing protein</fullName>
    </submittedName>
</protein>
<dbReference type="STRING" id="1661398.A0A482W683"/>
<proteinExistence type="inferred from homology"/>
<organism evidence="3 4">
    <name type="scientific">Asbolus verrucosus</name>
    <name type="common">Desert ironclad beetle</name>
    <dbReference type="NCBI Taxonomy" id="1661398"/>
    <lineage>
        <taxon>Eukaryota</taxon>
        <taxon>Metazoa</taxon>
        <taxon>Ecdysozoa</taxon>
        <taxon>Arthropoda</taxon>
        <taxon>Hexapoda</taxon>
        <taxon>Insecta</taxon>
        <taxon>Pterygota</taxon>
        <taxon>Neoptera</taxon>
        <taxon>Endopterygota</taxon>
        <taxon>Coleoptera</taxon>
        <taxon>Polyphaga</taxon>
        <taxon>Cucujiformia</taxon>
        <taxon>Tenebrionidae</taxon>
        <taxon>Pimeliinae</taxon>
        <taxon>Asbolus</taxon>
    </lineage>
</organism>
<dbReference type="Gene3D" id="3.90.70.10">
    <property type="entry name" value="Cysteine proteinases"/>
    <property type="match status" value="1"/>
</dbReference>
<comment type="caution">
    <text evidence="3">The sequence shown here is derived from an EMBL/GenBank/DDBJ whole genome shotgun (WGS) entry which is preliminary data.</text>
</comment>
<accession>A0A482W683</accession>
<dbReference type="OrthoDB" id="190265at2759"/>
<dbReference type="SUPFAM" id="SSF54001">
    <property type="entry name" value="Cysteine proteinases"/>
    <property type="match status" value="1"/>
</dbReference>
<dbReference type="InterPro" id="IPR000668">
    <property type="entry name" value="Peptidase_C1A_C"/>
</dbReference>
<dbReference type="PANTHER" id="PTHR12411">
    <property type="entry name" value="CYSTEINE PROTEASE FAMILY C1-RELATED"/>
    <property type="match status" value="1"/>
</dbReference>
<feature type="non-terminal residue" evidence="3">
    <location>
        <position position="120"/>
    </location>
</feature>
<feature type="domain" description="Peptidase C1A papain C-terminal" evidence="2">
    <location>
        <begin position="1"/>
        <end position="120"/>
    </location>
</feature>
<evidence type="ECO:0000313" key="4">
    <source>
        <dbReference type="Proteomes" id="UP000292052"/>
    </source>
</evidence>
<gene>
    <name evidence="3" type="ORF">BDFB_014871</name>
</gene>
<evidence type="ECO:0000259" key="2">
    <source>
        <dbReference type="SMART" id="SM00645"/>
    </source>
</evidence>
<evidence type="ECO:0000256" key="1">
    <source>
        <dbReference type="ARBA" id="ARBA00008455"/>
    </source>
</evidence>